<accession>A0ABU5SSQ0</accession>
<dbReference type="InterPro" id="IPR015421">
    <property type="entry name" value="PyrdxlP-dep_Trfase_major"/>
</dbReference>
<sequence length="398" mass="41630">MGDAFPQAAGRMAAVADPVIAQVGALMRQRPQALSLAQGMVDWAPPPGVSRAVALALAETDRRLDRYGPVQGEPAVLEAVRRELTEERGLDLEGSELLVTAGSNMAFNAIAQVLCDPGDEVLLPLPFYFNHAMAIRLAGGVPVPVAAGLVPDPDRLAAAITPRSRAIVTISPNNPSGLVTPPEVLAAINNLCHRHGLVHVSDEAYADFVHGSVPHASPGRLPGSGGHTVSLFSLSKAYGMAGWRVGYAAVPRQLMGALAKVQDTVLICPPQVSQRAALAALEAGPAWCRPHVEALGQRRRQLLAAVAAARDGGLAVELLGPPDGAFYGLLRFPCALDGESLMRHLVLGHGVAALPGDSFGLPAANGLGQLRLSYGMLDGPDLDEALRRLFQALAVLDR</sequence>
<keyword evidence="9" id="KW-1185">Reference proteome</keyword>
<feature type="domain" description="Aminotransferase class I/classII large" evidence="7">
    <location>
        <begin position="36"/>
        <end position="389"/>
    </location>
</feature>
<dbReference type="GO" id="GO:0008483">
    <property type="term" value="F:transaminase activity"/>
    <property type="evidence" value="ECO:0007669"/>
    <property type="project" value="UniProtKB-KW"/>
</dbReference>
<dbReference type="Pfam" id="PF00155">
    <property type="entry name" value="Aminotran_1_2"/>
    <property type="match status" value="1"/>
</dbReference>
<dbReference type="Proteomes" id="UP001302329">
    <property type="component" value="Unassembled WGS sequence"/>
</dbReference>
<evidence type="ECO:0000313" key="9">
    <source>
        <dbReference type="Proteomes" id="UP001302329"/>
    </source>
</evidence>
<dbReference type="InterPro" id="IPR050596">
    <property type="entry name" value="AspAT/PAT-like"/>
</dbReference>
<protein>
    <recommendedName>
        <fullName evidence="6">Aminotransferase</fullName>
        <ecNumber evidence="6">2.6.1.-</ecNumber>
    </recommendedName>
</protein>
<dbReference type="EMBL" id="JAYGHY010000005">
    <property type="protein sequence ID" value="MEA5441453.1"/>
    <property type="molecule type" value="Genomic_DNA"/>
</dbReference>
<comment type="cofactor">
    <cofactor evidence="1 6">
        <name>pyridoxal 5'-phosphate</name>
        <dbReference type="ChEBI" id="CHEBI:597326"/>
    </cofactor>
</comment>
<keyword evidence="3 6" id="KW-0032">Aminotransferase</keyword>
<dbReference type="SUPFAM" id="SSF53383">
    <property type="entry name" value="PLP-dependent transferases"/>
    <property type="match status" value="1"/>
</dbReference>
<evidence type="ECO:0000313" key="8">
    <source>
        <dbReference type="EMBL" id="MEA5441453.1"/>
    </source>
</evidence>
<dbReference type="InterPro" id="IPR004839">
    <property type="entry name" value="Aminotransferase_I/II_large"/>
</dbReference>
<dbReference type="PANTHER" id="PTHR46383:SF5">
    <property type="entry name" value="AMINOTRANSFERASE CLASS I_CLASSII DOMAIN-CONTAINING PROTEIN"/>
    <property type="match status" value="1"/>
</dbReference>
<evidence type="ECO:0000256" key="4">
    <source>
        <dbReference type="ARBA" id="ARBA00022679"/>
    </source>
</evidence>
<proteinExistence type="inferred from homology"/>
<keyword evidence="4 6" id="KW-0808">Transferase</keyword>
<dbReference type="InterPro" id="IPR015424">
    <property type="entry name" value="PyrdxlP-dep_Trfase"/>
</dbReference>
<dbReference type="PROSITE" id="PS00105">
    <property type="entry name" value="AA_TRANSFER_CLASS_1"/>
    <property type="match status" value="1"/>
</dbReference>
<comment type="caution">
    <text evidence="8">The sequence shown here is derived from an EMBL/GenBank/DDBJ whole genome shotgun (WGS) entry which is preliminary data.</text>
</comment>
<evidence type="ECO:0000256" key="5">
    <source>
        <dbReference type="ARBA" id="ARBA00022898"/>
    </source>
</evidence>
<gene>
    <name evidence="8" type="ORF">VB739_02695</name>
</gene>
<comment type="similarity">
    <text evidence="2 6">Belongs to the class-I pyridoxal-phosphate-dependent aminotransferase family.</text>
</comment>
<evidence type="ECO:0000256" key="1">
    <source>
        <dbReference type="ARBA" id="ARBA00001933"/>
    </source>
</evidence>
<dbReference type="InterPro" id="IPR004838">
    <property type="entry name" value="NHTrfase_class1_PyrdxlP-BS"/>
</dbReference>
<evidence type="ECO:0000256" key="2">
    <source>
        <dbReference type="ARBA" id="ARBA00007441"/>
    </source>
</evidence>
<dbReference type="CDD" id="cd00609">
    <property type="entry name" value="AAT_like"/>
    <property type="match status" value="1"/>
</dbReference>
<reference evidence="8 9" key="1">
    <citation type="submission" date="2023-12" db="EMBL/GenBank/DDBJ databases">
        <title>Baltic Sea Cyanobacteria.</title>
        <authorList>
            <person name="Delbaje E."/>
            <person name="Fewer D.P."/>
            <person name="Shishido T.K."/>
        </authorList>
    </citation>
    <scope>NUCLEOTIDE SEQUENCE [LARGE SCALE GENOMIC DNA]</scope>
    <source>
        <strain evidence="8 9">UHCC 0281</strain>
    </source>
</reference>
<name>A0ABU5SSQ0_9CYAN</name>
<dbReference type="PANTHER" id="PTHR46383">
    <property type="entry name" value="ASPARTATE AMINOTRANSFERASE"/>
    <property type="match status" value="1"/>
</dbReference>
<evidence type="ECO:0000259" key="7">
    <source>
        <dbReference type="Pfam" id="PF00155"/>
    </source>
</evidence>
<dbReference type="EC" id="2.6.1.-" evidence="6"/>
<dbReference type="RefSeq" id="WP_323355591.1">
    <property type="nucleotide sequence ID" value="NZ_JAYGHY010000005.1"/>
</dbReference>
<organism evidence="8 9">
    <name type="scientific">Cyanobium gracile UHCC 0281</name>
    <dbReference type="NCBI Taxonomy" id="3110309"/>
    <lineage>
        <taxon>Bacteria</taxon>
        <taxon>Bacillati</taxon>
        <taxon>Cyanobacteriota</taxon>
        <taxon>Cyanophyceae</taxon>
        <taxon>Synechococcales</taxon>
        <taxon>Prochlorococcaceae</taxon>
        <taxon>Cyanobium</taxon>
    </lineage>
</organism>
<keyword evidence="5" id="KW-0663">Pyridoxal phosphate</keyword>
<evidence type="ECO:0000256" key="6">
    <source>
        <dbReference type="RuleBase" id="RU000481"/>
    </source>
</evidence>
<dbReference type="Gene3D" id="3.40.640.10">
    <property type="entry name" value="Type I PLP-dependent aspartate aminotransferase-like (Major domain)"/>
    <property type="match status" value="1"/>
</dbReference>
<evidence type="ECO:0000256" key="3">
    <source>
        <dbReference type="ARBA" id="ARBA00022576"/>
    </source>
</evidence>